<dbReference type="InterPro" id="IPR050767">
    <property type="entry name" value="Sel1_AlgK"/>
</dbReference>
<gene>
    <name evidence="5" type="ORF">BDY21DRAFT_342020</name>
</gene>
<feature type="compositionally biased region" description="Acidic residues" evidence="2">
    <location>
        <begin position="775"/>
        <end position="787"/>
    </location>
</feature>
<feature type="region of interest" description="Disordered" evidence="2">
    <location>
        <begin position="775"/>
        <end position="808"/>
    </location>
</feature>
<dbReference type="InterPro" id="IPR011990">
    <property type="entry name" value="TPR-like_helical_dom_sf"/>
</dbReference>
<dbReference type="OrthoDB" id="27934at2759"/>
<reference evidence="5" key="1">
    <citation type="journal article" date="2020" name="Stud. Mycol.">
        <title>101 Dothideomycetes genomes: a test case for predicting lifestyles and emergence of pathogens.</title>
        <authorList>
            <person name="Haridas S."/>
            <person name="Albert R."/>
            <person name="Binder M."/>
            <person name="Bloem J."/>
            <person name="Labutti K."/>
            <person name="Salamov A."/>
            <person name="Andreopoulos B."/>
            <person name="Baker S."/>
            <person name="Barry K."/>
            <person name="Bills G."/>
            <person name="Bluhm B."/>
            <person name="Cannon C."/>
            <person name="Castanera R."/>
            <person name="Culley D."/>
            <person name="Daum C."/>
            <person name="Ezra D."/>
            <person name="Gonzalez J."/>
            <person name="Henrissat B."/>
            <person name="Kuo A."/>
            <person name="Liang C."/>
            <person name="Lipzen A."/>
            <person name="Lutzoni F."/>
            <person name="Magnuson J."/>
            <person name="Mondo S."/>
            <person name="Nolan M."/>
            <person name="Ohm R."/>
            <person name="Pangilinan J."/>
            <person name="Park H.-J."/>
            <person name="Ramirez L."/>
            <person name="Alfaro M."/>
            <person name="Sun H."/>
            <person name="Tritt A."/>
            <person name="Yoshinaga Y."/>
            <person name="Zwiers L.-H."/>
            <person name="Turgeon B."/>
            <person name="Goodwin S."/>
            <person name="Spatafora J."/>
            <person name="Crous P."/>
            <person name="Grigoriev I."/>
        </authorList>
    </citation>
    <scope>NUCLEOTIDE SEQUENCE</scope>
    <source>
        <strain evidence="5">ATCC 16933</strain>
    </source>
</reference>
<protein>
    <recommendedName>
        <fullName evidence="7">Ubiquitin-protein ligase Sel1/Ubx2</fullName>
    </recommendedName>
</protein>
<dbReference type="EMBL" id="MU001678">
    <property type="protein sequence ID" value="KAF2458269.1"/>
    <property type="molecule type" value="Genomic_DNA"/>
</dbReference>
<feature type="region of interest" description="Disordered" evidence="2">
    <location>
        <begin position="850"/>
        <end position="885"/>
    </location>
</feature>
<evidence type="ECO:0000313" key="5">
    <source>
        <dbReference type="EMBL" id="KAF2458269.1"/>
    </source>
</evidence>
<dbReference type="GO" id="GO:0036503">
    <property type="term" value="P:ERAD pathway"/>
    <property type="evidence" value="ECO:0007669"/>
    <property type="project" value="TreeGrafter"/>
</dbReference>
<dbReference type="GO" id="GO:0005789">
    <property type="term" value="C:endoplasmic reticulum membrane"/>
    <property type="evidence" value="ECO:0007669"/>
    <property type="project" value="TreeGrafter"/>
</dbReference>
<accession>A0A6A6P308</accession>
<evidence type="ECO:0000256" key="3">
    <source>
        <dbReference type="SAM" id="Phobius"/>
    </source>
</evidence>
<evidence type="ECO:0000313" key="6">
    <source>
        <dbReference type="Proteomes" id="UP000799766"/>
    </source>
</evidence>
<feature type="compositionally biased region" description="Basic and acidic residues" evidence="2">
    <location>
        <begin position="862"/>
        <end position="872"/>
    </location>
</feature>
<comment type="similarity">
    <text evidence="1">Belongs to the sel-1 family.</text>
</comment>
<evidence type="ECO:0008006" key="7">
    <source>
        <dbReference type="Google" id="ProtNLM"/>
    </source>
</evidence>
<feature type="chain" id="PRO_5025376144" description="Ubiquitin-protein ligase Sel1/Ubx2" evidence="4">
    <location>
        <begin position="35"/>
        <end position="885"/>
    </location>
</feature>
<keyword evidence="4" id="KW-0732">Signal</keyword>
<dbReference type="InterPro" id="IPR006597">
    <property type="entry name" value="Sel1-like"/>
</dbReference>
<feature type="transmembrane region" description="Helical" evidence="3">
    <location>
        <begin position="817"/>
        <end position="836"/>
    </location>
</feature>
<dbReference type="AlphaFoldDB" id="A0A6A6P308"/>
<dbReference type="SUPFAM" id="SSF81901">
    <property type="entry name" value="HCP-like"/>
    <property type="match status" value="3"/>
</dbReference>
<organism evidence="5 6">
    <name type="scientific">Lineolata rhizophorae</name>
    <dbReference type="NCBI Taxonomy" id="578093"/>
    <lineage>
        <taxon>Eukaryota</taxon>
        <taxon>Fungi</taxon>
        <taxon>Dikarya</taxon>
        <taxon>Ascomycota</taxon>
        <taxon>Pezizomycotina</taxon>
        <taxon>Dothideomycetes</taxon>
        <taxon>Dothideomycetes incertae sedis</taxon>
        <taxon>Lineolatales</taxon>
        <taxon>Lineolataceae</taxon>
        <taxon>Lineolata</taxon>
    </lineage>
</organism>
<dbReference type="Gene3D" id="1.25.40.10">
    <property type="entry name" value="Tetratricopeptide repeat domain"/>
    <property type="match status" value="3"/>
</dbReference>
<keyword evidence="3" id="KW-1133">Transmembrane helix</keyword>
<dbReference type="PANTHER" id="PTHR11102">
    <property type="entry name" value="SEL-1-LIKE PROTEIN"/>
    <property type="match status" value="1"/>
</dbReference>
<feature type="signal peptide" evidence="4">
    <location>
        <begin position="1"/>
        <end position="34"/>
    </location>
</feature>
<dbReference type="SMART" id="SM00671">
    <property type="entry name" value="SEL1"/>
    <property type="match status" value="10"/>
</dbReference>
<dbReference type="Proteomes" id="UP000799766">
    <property type="component" value="Unassembled WGS sequence"/>
</dbReference>
<sequence>MRSARELLTMNQWSLRRWPRLLLLFAVICGVAHALKYHDPLVGELHDVEPPVAPGNADDGSRQIAEEHPIPGAAAVDEALSLLRRVQPSPAERYHSYRRPSGVLATTTYYAKELFFLLFMNGPPQHDLLTSHDYERPPKLEQPLHDAVKLLSEAAAENNPDALYILADMNFYGNYSHPKNYGEAFRRYEQLAELNGNSSAQHMVGFMYATGIGGAVEMDQAKAMLYYTFAAEGGDIRSQMTVAYRHHEGISTPRECGNAVFYYRQVADRAIAYKRSGPPGGHPMYKEAVRIADELGGVYGEGASHSSSGPNARQSGPSSDAYAAFEDFLEYLDLMHRKGDLKATFSLAKLHYDGTRVLEQDYGVAKQKFLEVARKYWNKDGSRTDVPPATAKLAAKAAGYLGRMFLRGEGMEQSFQIAKTWFKRGVEHGDSLSQYSLGLMYLHGLGVPRDPVLAAEYLAPAADQDQASAQVLLGALFLDQGDVSTAIRYFETAARQGHIEAFYYLAELSDQGIGKERSCGIAAAYYKIVAEKAEPIVSSFIEANEAYEAGDIELALVDWMMAAEQGFEIGQANVAFLLDQNAQPRWSISLLFSFLVDALKLSWSSSKRATTGLVNDASLALIYWTRSAKQQNIDSMVKMGDYYLSGLGVPGNSSGKLNEEKAAACYTAAAETMQSAQAMWNLGWMHENGVGAEQDFHLAKRFYDQAFETNSEAYLPVTLALLKLRARSAWNTLTHGRVKSIQNEPSPKRPRTLTEWISDFLKNDAAMYAQDYDDVDGTVEDPYEPDDWDPHHPHGHHPRNAGDDYYGDDEGIPDDSIIESLVIVALATALAALLYYRQLRQLEHRRRARDAQEGADAEGQEEDRGVFPRLDDPEWNNWVAGGIGH</sequence>
<evidence type="ECO:0000256" key="1">
    <source>
        <dbReference type="ARBA" id="ARBA00038101"/>
    </source>
</evidence>
<evidence type="ECO:0000256" key="4">
    <source>
        <dbReference type="SAM" id="SignalP"/>
    </source>
</evidence>
<keyword evidence="3" id="KW-0472">Membrane</keyword>
<evidence type="ECO:0000256" key="2">
    <source>
        <dbReference type="SAM" id="MobiDB-lite"/>
    </source>
</evidence>
<name>A0A6A6P308_9PEZI</name>
<dbReference type="PANTHER" id="PTHR11102:SF147">
    <property type="entry name" value="SEL1L ADAPTOR SUBUNIT OF ERAD E3 UBIQUITIN LIGASE"/>
    <property type="match status" value="1"/>
</dbReference>
<keyword evidence="6" id="KW-1185">Reference proteome</keyword>
<dbReference type="Pfam" id="PF08238">
    <property type="entry name" value="Sel1"/>
    <property type="match status" value="10"/>
</dbReference>
<keyword evidence="3" id="KW-0812">Transmembrane</keyword>
<proteinExistence type="inferred from homology"/>